<dbReference type="OrthoDB" id="2145765at2759"/>
<keyword evidence="3" id="KW-1185">Reference proteome</keyword>
<dbReference type="FunCoup" id="A0A2J7PKP7">
    <property type="interactions" value="87"/>
</dbReference>
<keyword evidence="1" id="KW-0175">Coiled coil</keyword>
<evidence type="ECO:0000313" key="2">
    <source>
        <dbReference type="EMBL" id="PNF16889.1"/>
    </source>
</evidence>
<feature type="coiled-coil region" evidence="1">
    <location>
        <begin position="73"/>
        <end position="121"/>
    </location>
</feature>
<name>A0A2J7PKP7_9NEOP</name>
<dbReference type="InterPro" id="IPR028118">
    <property type="entry name" value="Chibby_fam"/>
</dbReference>
<dbReference type="EMBL" id="NEVH01024535">
    <property type="protein sequence ID" value="PNF16889.1"/>
    <property type="molecule type" value="Genomic_DNA"/>
</dbReference>
<sequence>MPLFSNKFCPKKPTPRKVELSVLNKELGPEKALQDLGLEIGPIRLKLGDQESLFDNGEWLPETGPVSGTHKENHKLRQYVQQLEDENNLLKLKYEILLDMLTQTTAESHLQEKQMEQLQKQVLNSSRIPRTKR</sequence>
<organism evidence="2 3">
    <name type="scientific">Cryptotermes secundus</name>
    <dbReference type="NCBI Taxonomy" id="105785"/>
    <lineage>
        <taxon>Eukaryota</taxon>
        <taxon>Metazoa</taxon>
        <taxon>Ecdysozoa</taxon>
        <taxon>Arthropoda</taxon>
        <taxon>Hexapoda</taxon>
        <taxon>Insecta</taxon>
        <taxon>Pterygota</taxon>
        <taxon>Neoptera</taxon>
        <taxon>Polyneoptera</taxon>
        <taxon>Dictyoptera</taxon>
        <taxon>Blattodea</taxon>
        <taxon>Blattoidea</taxon>
        <taxon>Termitoidae</taxon>
        <taxon>Kalotermitidae</taxon>
        <taxon>Cryptotermitinae</taxon>
        <taxon>Cryptotermes</taxon>
    </lineage>
</organism>
<evidence type="ECO:0000256" key="1">
    <source>
        <dbReference type="SAM" id="Coils"/>
    </source>
</evidence>
<dbReference type="Pfam" id="PF14645">
    <property type="entry name" value="Chibby"/>
    <property type="match status" value="1"/>
</dbReference>
<protein>
    <submittedName>
        <fullName evidence="2">Chibby-like protein 1</fullName>
    </submittedName>
</protein>
<gene>
    <name evidence="2" type="primary">Cby1</name>
    <name evidence="2" type="ORF">B7P43_G04723</name>
</gene>
<dbReference type="PANTHER" id="PTHR21533:SF19">
    <property type="entry name" value="LEUCINE-RICH PROTEIN"/>
    <property type="match status" value="1"/>
</dbReference>
<accession>A0A2J7PKP7</accession>
<dbReference type="Proteomes" id="UP000235965">
    <property type="component" value="Unassembled WGS sequence"/>
</dbReference>
<reference evidence="2 3" key="1">
    <citation type="submission" date="2017-12" db="EMBL/GenBank/DDBJ databases">
        <title>Hemimetabolous genomes reveal molecular basis of termite eusociality.</title>
        <authorList>
            <person name="Harrison M.C."/>
            <person name="Jongepier E."/>
            <person name="Robertson H.M."/>
            <person name="Arning N."/>
            <person name="Bitard-Feildel T."/>
            <person name="Chao H."/>
            <person name="Childers C.P."/>
            <person name="Dinh H."/>
            <person name="Doddapaneni H."/>
            <person name="Dugan S."/>
            <person name="Gowin J."/>
            <person name="Greiner C."/>
            <person name="Han Y."/>
            <person name="Hu H."/>
            <person name="Hughes D.S.T."/>
            <person name="Huylmans A.-K."/>
            <person name="Kemena C."/>
            <person name="Kremer L.P.M."/>
            <person name="Lee S.L."/>
            <person name="Lopez-Ezquerra A."/>
            <person name="Mallet L."/>
            <person name="Monroy-Kuhn J.M."/>
            <person name="Moser A."/>
            <person name="Murali S.C."/>
            <person name="Muzny D.M."/>
            <person name="Otani S."/>
            <person name="Piulachs M.-D."/>
            <person name="Poelchau M."/>
            <person name="Qu J."/>
            <person name="Schaub F."/>
            <person name="Wada-Katsumata A."/>
            <person name="Worley K.C."/>
            <person name="Xie Q."/>
            <person name="Ylla G."/>
            <person name="Poulsen M."/>
            <person name="Gibbs R.A."/>
            <person name="Schal C."/>
            <person name="Richards S."/>
            <person name="Belles X."/>
            <person name="Korb J."/>
            <person name="Bornberg-Bauer E."/>
        </authorList>
    </citation>
    <scope>NUCLEOTIDE SEQUENCE [LARGE SCALE GENOMIC DNA]</scope>
    <source>
        <tissue evidence="2">Whole body</tissue>
    </source>
</reference>
<dbReference type="PANTHER" id="PTHR21533">
    <property type="entry name" value="LEUCINE-RICH PROTEIN"/>
    <property type="match status" value="1"/>
</dbReference>
<dbReference type="InParanoid" id="A0A2J7PKP7"/>
<evidence type="ECO:0000313" key="3">
    <source>
        <dbReference type="Proteomes" id="UP000235965"/>
    </source>
</evidence>
<dbReference type="AlphaFoldDB" id="A0A2J7PKP7"/>
<proteinExistence type="predicted"/>
<comment type="caution">
    <text evidence="2">The sequence shown here is derived from an EMBL/GenBank/DDBJ whole genome shotgun (WGS) entry which is preliminary data.</text>
</comment>
<dbReference type="STRING" id="105785.A0A2J7PKP7"/>
<dbReference type="CDD" id="cd07429">
    <property type="entry name" value="Cby_like"/>
    <property type="match status" value="1"/>
</dbReference>